<proteinExistence type="predicted"/>
<keyword evidence="2" id="KW-0812">Transmembrane</keyword>
<feature type="region of interest" description="Disordered" evidence="1">
    <location>
        <begin position="1"/>
        <end position="25"/>
    </location>
</feature>
<dbReference type="WBParaSite" id="EEL_0000174401-mRNA-1">
    <property type="protein sequence ID" value="EEL_0000174401-mRNA-1"/>
    <property type="gene ID" value="EEL_0000174401"/>
</dbReference>
<evidence type="ECO:0000313" key="4">
    <source>
        <dbReference type="WBParaSite" id="EEL_0000174401-mRNA-1"/>
    </source>
</evidence>
<name>A0A0R3RJT5_9BILA</name>
<organism evidence="3 4">
    <name type="scientific">Elaeophora elaphi</name>
    <dbReference type="NCBI Taxonomy" id="1147741"/>
    <lineage>
        <taxon>Eukaryota</taxon>
        <taxon>Metazoa</taxon>
        <taxon>Ecdysozoa</taxon>
        <taxon>Nematoda</taxon>
        <taxon>Chromadorea</taxon>
        <taxon>Rhabditida</taxon>
        <taxon>Spirurina</taxon>
        <taxon>Spiruromorpha</taxon>
        <taxon>Filarioidea</taxon>
        <taxon>Onchocercidae</taxon>
        <taxon>Elaeophora</taxon>
    </lineage>
</organism>
<evidence type="ECO:0000256" key="1">
    <source>
        <dbReference type="SAM" id="MobiDB-lite"/>
    </source>
</evidence>
<evidence type="ECO:0000256" key="2">
    <source>
        <dbReference type="SAM" id="Phobius"/>
    </source>
</evidence>
<evidence type="ECO:0000313" key="3">
    <source>
        <dbReference type="Proteomes" id="UP000050640"/>
    </source>
</evidence>
<accession>A0A0R3RJT5</accession>
<dbReference type="Proteomes" id="UP000050640">
    <property type="component" value="Unplaced"/>
</dbReference>
<protein>
    <submittedName>
        <fullName evidence="4">Movement protein</fullName>
    </submittedName>
</protein>
<sequence>MYASEAVQHQYQQQQKRQRGSCFPTCKTPDKRDFMDSDPPRTTDDFYRHYDPWIGIGTAIILALFFILIAFKTFMTWFIRRITIWRYRYQKYREKSKMDSNLINHTTESIAMTTQIADNGHIIVS</sequence>
<keyword evidence="2" id="KW-0472">Membrane</keyword>
<keyword evidence="2" id="KW-1133">Transmembrane helix</keyword>
<reference evidence="4" key="1">
    <citation type="submission" date="2017-02" db="UniProtKB">
        <authorList>
            <consortium name="WormBaseParasite"/>
        </authorList>
    </citation>
    <scope>IDENTIFICATION</scope>
</reference>
<feature type="transmembrane region" description="Helical" evidence="2">
    <location>
        <begin position="53"/>
        <end position="79"/>
    </location>
</feature>
<dbReference type="AlphaFoldDB" id="A0A0R3RJT5"/>
<keyword evidence="3" id="KW-1185">Reference proteome</keyword>